<evidence type="ECO:0000259" key="6">
    <source>
        <dbReference type="Pfam" id="PF01699"/>
    </source>
</evidence>
<keyword evidence="4 5" id="KW-0472">Membrane</keyword>
<protein>
    <submittedName>
        <fullName evidence="7">Inner membrane protein YrbG</fullName>
    </submittedName>
</protein>
<gene>
    <name evidence="7" type="primary">yrbG</name>
    <name evidence="7" type="ORF">MSP8886_01659</name>
</gene>
<feature type="transmembrane region" description="Helical" evidence="5">
    <location>
        <begin position="295"/>
        <end position="313"/>
    </location>
</feature>
<evidence type="ECO:0000313" key="7">
    <source>
        <dbReference type="EMBL" id="SBS29980.1"/>
    </source>
</evidence>
<evidence type="ECO:0000256" key="5">
    <source>
        <dbReference type="SAM" id="Phobius"/>
    </source>
</evidence>
<evidence type="ECO:0000256" key="1">
    <source>
        <dbReference type="ARBA" id="ARBA00004141"/>
    </source>
</evidence>
<feature type="domain" description="Sodium/calcium exchanger membrane region" evidence="6">
    <location>
        <begin position="169"/>
        <end position="314"/>
    </location>
</feature>
<dbReference type="RefSeq" id="WP_067014837.1">
    <property type="nucleotide sequence ID" value="NZ_FLOB01000003.1"/>
</dbReference>
<dbReference type="GO" id="GO:0005262">
    <property type="term" value="F:calcium channel activity"/>
    <property type="evidence" value="ECO:0007669"/>
    <property type="project" value="TreeGrafter"/>
</dbReference>
<evidence type="ECO:0000313" key="8">
    <source>
        <dbReference type="Proteomes" id="UP000092544"/>
    </source>
</evidence>
<dbReference type="EMBL" id="FLOB01000003">
    <property type="protein sequence ID" value="SBS29980.1"/>
    <property type="molecule type" value="Genomic_DNA"/>
</dbReference>
<feature type="transmembrane region" description="Helical" evidence="5">
    <location>
        <begin position="270"/>
        <end position="288"/>
    </location>
</feature>
<feature type="transmembrane region" description="Helical" evidence="5">
    <location>
        <begin position="233"/>
        <end position="258"/>
    </location>
</feature>
<evidence type="ECO:0000256" key="4">
    <source>
        <dbReference type="ARBA" id="ARBA00023136"/>
    </source>
</evidence>
<dbReference type="STRING" id="1792290.MSP8886_01659"/>
<feature type="transmembrane region" description="Helical" evidence="5">
    <location>
        <begin position="126"/>
        <end position="144"/>
    </location>
</feature>
<keyword evidence="8" id="KW-1185">Reference proteome</keyword>
<dbReference type="InterPro" id="IPR044880">
    <property type="entry name" value="NCX_ion-bd_dom_sf"/>
</dbReference>
<keyword evidence="2 5" id="KW-0812">Transmembrane</keyword>
<reference evidence="7 8" key="1">
    <citation type="submission" date="2016-06" db="EMBL/GenBank/DDBJ databases">
        <authorList>
            <person name="Kjaerup R.B."/>
            <person name="Dalgaard T.S."/>
            <person name="Juul-Madsen H.R."/>
        </authorList>
    </citation>
    <scope>NUCLEOTIDE SEQUENCE [LARGE SCALE GENOMIC DNA]</scope>
    <source>
        <strain evidence="7 8">CECT 8886</strain>
    </source>
</reference>
<organism evidence="7 8">
    <name type="scientific">Marinomonas spartinae</name>
    <dbReference type="NCBI Taxonomy" id="1792290"/>
    <lineage>
        <taxon>Bacteria</taxon>
        <taxon>Pseudomonadati</taxon>
        <taxon>Pseudomonadota</taxon>
        <taxon>Gammaproteobacteria</taxon>
        <taxon>Oceanospirillales</taxon>
        <taxon>Oceanospirillaceae</taxon>
        <taxon>Marinomonas</taxon>
    </lineage>
</organism>
<accession>A0A1A8TAQ9</accession>
<dbReference type="NCBIfam" id="TIGR00367">
    <property type="entry name" value="calcium/sodium antiporter"/>
    <property type="match status" value="1"/>
</dbReference>
<dbReference type="GO" id="GO:0005886">
    <property type="term" value="C:plasma membrane"/>
    <property type="evidence" value="ECO:0007669"/>
    <property type="project" value="TreeGrafter"/>
</dbReference>
<keyword evidence="3 5" id="KW-1133">Transmembrane helix</keyword>
<feature type="domain" description="Sodium/calcium exchanger membrane region" evidence="6">
    <location>
        <begin position="6"/>
        <end position="144"/>
    </location>
</feature>
<feature type="transmembrane region" description="Helical" evidence="5">
    <location>
        <begin position="78"/>
        <end position="97"/>
    </location>
</feature>
<dbReference type="Proteomes" id="UP000092544">
    <property type="component" value="Unassembled WGS sequence"/>
</dbReference>
<dbReference type="AlphaFoldDB" id="A0A1A8TAQ9"/>
<proteinExistence type="predicted"/>
<comment type="subcellular location">
    <subcellularLocation>
        <location evidence="1">Membrane</location>
        <topology evidence="1">Multi-pass membrane protein</topology>
    </subcellularLocation>
</comment>
<dbReference type="InterPro" id="IPR004481">
    <property type="entry name" value="K/Na/Ca-exchanger"/>
</dbReference>
<dbReference type="GO" id="GO:0008273">
    <property type="term" value="F:calcium, potassium:sodium antiporter activity"/>
    <property type="evidence" value="ECO:0007669"/>
    <property type="project" value="TreeGrafter"/>
</dbReference>
<sequence length="320" mass="33430">MLLFSAALIAGLVLLVISSDKFIEHAALVAEKLEVSPIVIGVILVGLGTSAPEMVVSAIASFDHAPGIAIGNVLGSNIANIALVFGATLLFSAVPVTKDLMRKEVPLVLIITLVTGWLLHDGTLSFSDGIVLVCMFIIMMIVMLKGSKNLEEQLSSELPEDDGSPVGKSLCISLVSLVILIGSSKLLVWGAIGIASALGVSDMVIGLTIVAVGTSLPELAASISSVRKGHHDIAIGNILGSNMFNLATVLPLPALIAPGVIDQTTSGRDFYWVLGLTVALSLLIYGFAKTKNQSIPRWIAIPLLVSYAVYIFFVSTGDSV</sequence>
<dbReference type="InterPro" id="IPR004837">
    <property type="entry name" value="NaCa_Exmemb"/>
</dbReference>
<dbReference type="Pfam" id="PF01699">
    <property type="entry name" value="Na_Ca_ex"/>
    <property type="match status" value="2"/>
</dbReference>
<evidence type="ECO:0000256" key="3">
    <source>
        <dbReference type="ARBA" id="ARBA00022989"/>
    </source>
</evidence>
<dbReference type="PANTHER" id="PTHR10846">
    <property type="entry name" value="SODIUM/POTASSIUM/CALCIUM EXCHANGER"/>
    <property type="match status" value="1"/>
</dbReference>
<name>A0A1A8TAQ9_9GAMM</name>
<dbReference type="GO" id="GO:0006874">
    <property type="term" value="P:intracellular calcium ion homeostasis"/>
    <property type="evidence" value="ECO:0007669"/>
    <property type="project" value="TreeGrafter"/>
</dbReference>
<evidence type="ECO:0000256" key="2">
    <source>
        <dbReference type="ARBA" id="ARBA00022692"/>
    </source>
</evidence>
<dbReference type="Gene3D" id="1.20.1420.30">
    <property type="entry name" value="NCX, central ion-binding region"/>
    <property type="match status" value="1"/>
</dbReference>
<dbReference type="OrthoDB" id="9794225at2"/>
<dbReference type="PANTHER" id="PTHR10846:SF8">
    <property type="entry name" value="INNER MEMBRANE PROTEIN YRBG"/>
    <property type="match status" value="1"/>
</dbReference>